<dbReference type="InterPro" id="IPR020904">
    <property type="entry name" value="Sc_DH/Rdtase_CS"/>
</dbReference>
<name>A0ABW8Z9L1_9BURK</name>
<feature type="domain" description="Ketoreductase" evidence="2">
    <location>
        <begin position="27"/>
        <end position="211"/>
    </location>
</feature>
<dbReference type="PANTHER" id="PTHR42760">
    <property type="entry name" value="SHORT-CHAIN DEHYDROGENASES/REDUCTASES FAMILY MEMBER"/>
    <property type="match status" value="1"/>
</dbReference>
<dbReference type="RefSeq" id="WP_408168914.1">
    <property type="nucleotide sequence ID" value="NZ_JAQQFR010000010.1"/>
</dbReference>
<dbReference type="SUPFAM" id="SSF51735">
    <property type="entry name" value="NAD(P)-binding Rossmann-fold domains"/>
    <property type="match status" value="1"/>
</dbReference>
<dbReference type="PROSITE" id="PS00061">
    <property type="entry name" value="ADH_SHORT"/>
    <property type="match status" value="1"/>
</dbReference>
<dbReference type="Proteomes" id="UP001629214">
    <property type="component" value="Unassembled WGS sequence"/>
</dbReference>
<dbReference type="EMBL" id="JAQQFR010000010">
    <property type="protein sequence ID" value="MFL9879819.1"/>
    <property type="molecule type" value="Genomic_DNA"/>
</dbReference>
<keyword evidence="4" id="KW-1185">Reference proteome</keyword>
<dbReference type="PANTHER" id="PTHR42760:SF135">
    <property type="entry name" value="BLL7886 PROTEIN"/>
    <property type="match status" value="1"/>
</dbReference>
<evidence type="ECO:0000313" key="3">
    <source>
        <dbReference type="EMBL" id="MFL9879819.1"/>
    </source>
</evidence>
<evidence type="ECO:0000259" key="2">
    <source>
        <dbReference type="SMART" id="SM00822"/>
    </source>
</evidence>
<dbReference type="NCBIfam" id="NF004778">
    <property type="entry name" value="PRK06124.1"/>
    <property type="match status" value="1"/>
</dbReference>
<evidence type="ECO:0000256" key="1">
    <source>
        <dbReference type="ARBA" id="ARBA00006484"/>
    </source>
</evidence>
<comment type="caution">
    <text evidence="3">The sequence shown here is derived from an EMBL/GenBank/DDBJ whole genome shotgun (WGS) entry which is preliminary data.</text>
</comment>
<comment type="similarity">
    <text evidence="1">Belongs to the short-chain dehydrogenases/reductases (SDR) family.</text>
</comment>
<proteinExistence type="inferred from homology"/>
<dbReference type="InterPro" id="IPR057326">
    <property type="entry name" value="KR_dom"/>
</dbReference>
<dbReference type="SMART" id="SM00822">
    <property type="entry name" value="PKS_KR"/>
    <property type="match status" value="1"/>
</dbReference>
<evidence type="ECO:0000313" key="4">
    <source>
        <dbReference type="Proteomes" id="UP001629214"/>
    </source>
</evidence>
<protein>
    <submittedName>
        <fullName evidence="3">SDR family oxidoreductase</fullName>
    </submittedName>
</protein>
<dbReference type="InterPro" id="IPR036291">
    <property type="entry name" value="NAD(P)-bd_dom_sf"/>
</dbReference>
<sequence>MNQPQNPNTQNTQNTQSYLQQFSLAGKIALVTGAARDIGLEIARALAGSGAHVILNGRNADTLASAVQNLMAQGLSASALAFDVTDKAAVKAAFAQIAAQHGGLDILVNNAGVRNRKPLLEFSDDEIHTMLETNLIAGYTLSREAARLMVPNKSGRLITVTSIAGQIARSGDAVYTGAKAGLTGMMRALAAEYGPLGITSNAIAPGGVATQANAASIADPKINAHFATRTPLGRWAQPAEIAGAAVFLASNAASYVNGHVLYVDGGMSIAM</sequence>
<dbReference type="PRINTS" id="PR00081">
    <property type="entry name" value="GDHRDH"/>
</dbReference>
<organism evidence="3 4">
    <name type="scientific">Herbaspirillum rhizosphaerae</name>
    <dbReference type="NCBI Taxonomy" id="346179"/>
    <lineage>
        <taxon>Bacteria</taxon>
        <taxon>Pseudomonadati</taxon>
        <taxon>Pseudomonadota</taxon>
        <taxon>Betaproteobacteria</taxon>
        <taxon>Burkholderiales</taxon>
        <taxon>Oxalobacteraceae</taxon>
        <taxon>Herbaspirillum</taxon>
    </lineage>
</organism>
<dbReference type="InterPro" id="IPR002347">
    <property type="entry name" value="SDR_fam"/>
</dbReference>
<gene>
    <name evidence="3" type="ORF">PQR63_15575</name>
</gene>
<accession>A0ABW8Z9L1</accession>
<dbReference type="Pfam" id="PF13561">
    <property type="entry name" value="adh_short_C2"/>
    <property type="match status" value="1"/>
</dbReference>
<dbReference type="PRINTS" id="PR00080">
    <property type="entry name" value="SDRFAMILY"/>
</dbReference>
<reference evidence="3 4" key="1">
    <citation type="journal article" date="2024" name="Chem. Sci.">
        <title>Discovery of megapolipeptins by genome mining of a Burkholderiales bacteria collection.</title>
        <authorList>
            <person name="Paulo B.S."/>
            <person name="Recchia M.J.J."/>
            <person name="Lee S."/>
            <person name="Fergusson C.H."/>
            <person name="Romanowski S.B."/>
            <person name="Hernandez A."/>
            <person name="Krull N."/>
            <person name="Liu D.Y."/>
            <person name="Cavanagh H."/>
            <person name="Bos A."/>
            <person name="Gray C.A."/>
            <person name="Murphy B.T."/>
            <person name="Linington R.G."/>
            <person name="Eustaquio A.S."/>
        </authorList>
    </citation>
    <scope>NUCLEOTIDE SEQUENCE [LARGE SCALE GENOMIC DNA]</scope>
    <source>
        <strain evidence="3 4">RL21-008-BIB-B</strain>
    </source>
</reference>
<dbReference type="Gene3D" id="3.40.50.720">
    <property type="entry name" value="NAD(P)-binding Rossmann-like Domain"/>
    <property type="match status" value="1"/>
</dbReference>